<feature type="compositionally biased region" description="Polar residues" evidence="1">
    <location>
        <begin position="243"/>
        <end position="254"/>
    </location>
</feature>
<dbReference type="EMBL" id="BOPG01000049">
    <property type="protein sequence ID" value="GIJ59865.1"/>
    <property type="molecule type" value="Genomic_DNA"/>
</dbReference>
<feature type="transmembrane region" description="Helical" evidence="2">
    <location>
        <begin position="182"/>
        <end position="205"/>
    </location>
</feature>
<feature type="compositionally biased region" description="Low complexity" evidence="1">
    <location>
        <begin position="273"/>
        <end position="296"/>
    </location>
</feature>
<sequence length="348" mass="36900">MDLWDLTRLLFRRWYFALPILLVSAIVAILVSSSVKPDYRATGNVVMIPAPGDPADAELKAQNKAIPSRPKNPWLDLGFNALGQATILQVMDQKTLEGFVEAGLSDSITVTMDQRSPIFIIEAVGKSPTQATATVREVIKQISEQVAAQQASYGVMPQDTITTKTLTDGADVEIVTSKVKRVLVVTIGVGLLLTTAGTIGIDVFLRWLRSRRRTSGDDEPGDDEPETAANPVIQPRFVGSRPTGVQASGSSEETQVIGRIPSTRAAANGETKSAVPAAGPAAGRAAARGSGRSSVRIENGAGRRSSEPDDNNGSNGRPQVVSGAEATIILPIPRSQWSRGSDDRNGGH</sequence>
<keyword evidence="2" id="KW-0812">Transmembrane</keyword>
<keyword evidence="2" id="KW-1133">Transmembrane helix</keyword>
<organism evidence="3 4">
    <name type="scientific">Virgisporangium aurantiacum</name>
    <dbReference type="NCBI Taxonomy" id="175570"/>
    <lineage>
        <taxon>Bacteria</taxon>
        <taxon>Bacillati</taxon>
        <taxon>Actinomycetota</taxon>
        <taxon>Actinomycetes</taxon>
        <taxon>Micromonosporales</taxon>
        <taxon>Micromonosporaceae</taxon>
        <taxon>Virgisporangium</taxon>
    </lineage>
</organism>
<feature type="region of interest" description="Disordered" evidence="1">
    <location>
        <begin position="213"/>
        <end position="348"/>
    </location>
</feature>
<protein>
    <recommendedName>
        <fullName evidence="5">Capsular polysaccharide biosynthesis protein</fullName>
    </recommendedName>
</protein>
<evidence type="ECO:0000313" key="4">
    <source>
        <dbReference type="Proteomes" id="UP000612585"/>
    </source>
</evidence>
<dbReference type="Proteomes" id="UP000612585">
    <property type="component" value="Unassembled WGS sequence"/>
</dbReference>
<feature type="compositionally biased region" description="Acidic residues" evidence="1">
    <location>
        <begin position="217"/>
        <end position="226"/>
    </location>
</feature>
<evidence type="ECO:0008006" key="5">
    <source>
        <dbReference type="Google" id="ProtNLM"/>
    </source>
</evidence>
<gene>
    <name evidence="3" type="ORF">Vau01_073810</name>
</gene>
<accession>A0A8J3ZDK9</accession>
<comment type="caution">
    <text evidence="3">The sequence shown here is derived from an EMBL/GenBank/DDBJ whole genome shotgun (WGS) entry which is preliminary data.</text>
</comment>
<evidence type="ECO:0000313" key="3">
    <source>
        <dbReference type="EMBL" id="GIJ59865.1"/>
    </source>
</evidence>
<feature type="transmembrane region" description="Helical" evidence="2">
    <location>
        <begin position="14"/>
        <end position="35"/>
    </location>
</feature>
<keyword evidence="2" id="KW-0472">Membrane</keyword>
<proteinExistence type="predicted"/>
<evidence type="ECO:0000256" key="1">
    <source>
        <dbReference type="SAM" id="MobiDB-lite"/>
    </source>
</evidence>
<keyword evidence="4" id="KW-1185">Reference proteome</keyword>
<reference evidence="3" key="1">
    <citation type="submission" date="2021-01" db="EMBL/GenBank/DDBJ databases">
        <title>Whole genome shotgun sequence of Virgisporangium aurantiacum NBRC 16421.</title>
        <authorList>
            <person name="Komaki H."/>
            <person name="Tamura T."/>
        </authorList>
    </citation>
    <scope>NUCLEOTIDE SEQUENCE</scope>
    <source>
        <strain evidence="3">NBRC 16421</strain>
    </source>
</reference>
<dbReference type="AlphaFoldDB" id="A0A8J3ZDK9"/>
<evidence type="ECO:0000256" key="2">
    <source>
        <dbReference type="SAM" id="Phobius"/>
    </source>
</evidence>
<name>A0A8J3ZDK9_9ACTN</name>